<name>A0A847S589_9NEIS</name>
<protein>
    <submittedName>
        <fullName evidence="2">tRNA threonylcarbamoyladenosine dehydratase</fullName>
    </submittedName>
</protein>
<proteinExistence type="predicted"/>
<accession>A0A847S589</accession>
<dbReference type="GO" id="GO:0008641">
    <property type="term" value="F:ubiquitin-like modifier activating enzyme activity"/>
    <property type="evidence" value="ECO:0007669"/>
    <property type="project" value="InterPro"/>
</dbReference>
<dbReference type="PANTHER" id="PTHR43267">
    <property type="entry name" value="TRNA THREONYLCARBAMOYLADENOSINE DEHYDRATASE"/>
    <property type="match status" value="1"/>
</dbReference>
<gene>
    <name evidence="2" type="ORF">HF682_07465</name>
</gene>
<dbReference type="InterPro" id="IPR045886">
    <property type="entry name" value="ThiF/MoeB/HesA"/>
</dbReference>
<feature type="domain" description="THIF-type NAD/FAD binding fold" evidence="1">
    <location>
        <begin position="24"/>
        <end position="261"/>
    </location>
</feature>
<evidence type="ECO:0000313" key="3">
    <source>
        <dbReference type="Proteomes" id="UP000587991"/>
    </source>
</evidence>
<dbReference type="InterPro" id="IPR035985">
    <property type="entry name" value="Ubiquitin-activating_enz"/>
</dbReference>
<dbReference type="PANTHER" id="PTHR43267:SF1">
    <property type="entry name" value="TRNA THREONYLCARBAMOYLADENOSINE DEHYDRATASE"/>
    <property type="match status" value="1"/>
</dbReference>
<dbReference type="AlphaFoldDB" id="A0A847S589"/>
<dbReference type="CDD" id="cd00755">
    <property type="entry name" value="YgdL_like"/>
    <property type="match status" value="1"/>
</dbReference>
<dbReference type="EMBL" id="JABAIM010000001">
    <property type="protein sequence ID" value="NLR74994.1"/>
    <property type="molecule type" value="Genomic_DNA"/>
</dbReference>
<evidence type="ECO:0000313" key="2">
    <source>
        <dbReference type="EMBL" id="NLR74994.1"/>
    </source>
</evidence>
<reference evidence="2 3" key="1">
    <citation type="submission" date="2020-04" db="EMBL/GenBank/DDBJ databases">
        <title>Draft genome of Leeia sp. IMCC25680.</title>
        <authorList>
            <person name="Song J."/>
            <person name="Cho J.-C."/>
        </authorList>
    </citation>
    <scope>NUCLEOTIDE SEQUENCE [LARGE SCALE GENOMIC DNA]</scope>
    <source>
        <strain evidence="2 3">IMCC25680</strain>
    </source>
</reference>
<dbReference type="GO" id="GO:0061504">
    <property type="term" value="P:cyclic threonylcarbamoyladenosine biosynthetic process"/>
    <property type="evidence" value="ECO:0007669"/>
    <property type="project" value="TreeGrafter"/>
</dbReference>
<organism evidence="2 3">
    <name type="scientific">Leeia aquatica</name>
    <dbReference type="NCBI Taxonomy" id="2725557"/>
    <lineage>
        <taxon>Bacteria</taxon>
        <taxon>Pseudomonadati</taxon>
        <taxon>Pseudomonadota</taxon>
        <taxon>Betaproteobacteria</taxon>
        <taxon>Neisseriales</taxon>
        <taxon>Leeiaceae</taxon>
        <taxon>Leeia</taxon>
    </lineage>
</organism>
<dbReference type="Pfam" id="PF00899">
    <property type="entry name" value="ThiF"/>
    <property type="match status" value="1"/>
</dbReference>
<sequence>MSSVDTLDHDPHQLARRFGGVGRLYGQAAQQAFASAHIAIIGIGGVGSWVAEALARSGVGQLTLIDLDNVAVSNTNRQVHALEGSFGQAKVDAMAARIQAIHPACRVHTVEDFLSPDNLAALLLDGPGGRPQLVIDAMDQVRTKAALVAWCRQQRLPLLVSGGAGGKQDPALITHGDLADTRQDPLLAKLRTLLRREHGFAKGGAGRMGVMCVYSTEPLQQAVECEVDGSAGLNCAGYGSAVVVTATVGLRLAALALQRLQGKR</sequence>
<dbReference type="InterPro" id="IPR000594">
    <property type="entry name" value="ThiF_NAD_FAD-bd"/>
</dbReference>
<dbReference type="SUPFAM" id="SSF69572">
    <property type="entry name" value="Activating enzymes of the ubiquitin-like proteins"/>
    <property type="match status" value="1"/>
</dbReference>
<evidence type="ECO:0000259" key="1">
    <source>
        <dbReference type="Pfam" id="PF00899"/>
    </source>
</evidence>
<dbReference type="RefSeq" id="WP_168876559.1">
    <property type="nucleotide sequence ID" value="NZ_JABAIM010000001.1"/>
</dbReference>
<keyword evidence="3" id="KW-1185">Reference proteome</keyword>
<dbReference type="Proteomes" id="UP000587991">
    <property type="component" value="Unassembled WGS sequence"/>
</dbReference>
<comment type="caution">
    <text evidence="2">The sequence shown here is derived from an EMBL/GenBank/DDBJ whole genome shotgun (WGS) entry which is preliminary data.</text>
</comment>
<dbReference type="Gene3D" id="3.40.50.720">
    <property type="entry name" value="NAD(P)-binding Rossmann-like Domain"/>
    <property type="match status" value="1"/>
</dbReference>
<dbReference type="GO" id="GO:0061503">
    <property type="term" value="F:tRNA threonylcarbamoyladenosine dehydratase"/>
    <property type="evidence" value="ECO:0007669"/>
    <property type="project" value="TreeGrafter"/>
</dbReference>